<organism evidence="2">
    <name type="scientific">bioreactor metagenome</name>
    <dbReference type="NCBI Taxonomy" id="1076179"/>
    <lineage>
        <taxon>unclassified sequences</taxon>
        <taxon>metagenomes</taxon>
        <taxon>ecological metagenomes</taxon>
    </lineage>
</organism>
<dbReference type="EMBL" id="VSSQ01107074">
    <property type="protein sequence ID" value="MPN46425.1"/>
    <property type="molecule type" value="Genomic_DNA"/>
</dbReference>
<evidence type="ECO:0000256" key="1">
    <source>
        <dbReference type="SAM" id="MobiDB-lite"/>
    </source>
</evidence>
<dbReference type="AlphaFoldDB" id="A0A645I547"/>
<comment type="caution">
    <text evidence="2">The sequence shown here is derived from an EMBL/GenBank/DDBJ whole genome shotgun (WGS) entry which is preliminary data.</text>
</comment>
<sequence length="169" mass="18028">MLGGSHPQILGQARRRGQGLAGQRRVRPVEQAGVDVAGRKARGEPGWQRETTVAPQHQRLPAAQVVPHALQGQGALAADVQAGHALLQELQRTVDPELIVREGIDAMGQAHEPPAVGIVGGELGRHPELAQGGKVERRPAGESCLQPLDYLVPRISIHAIKIARNQISL</sequence>
<proteinExistence type="predicted"/>
<protein>
    <submittedName>
        <fullName evidence="2">Uncharacterized protein</fullName>
    </submittedName>
</protein>
<accession>A0A645I547</accession>
<evidence type="ECO:0000313" key="2">
    <source>
        <dbReference type="EMBL" id="MPN46425.1"/>
    </source>
</evidence>
<feature type="region of interest" description="Disordered" evidence="1">
    <location>
        <begin position="1"/>
        <end position="33"/>
    </location>
</feature>
<name>A0A645I547_9ZZZZ</name>
<reference evidence="2" key="1">
    <citation type="submission" date="2019-08" db="EMBL/GenBank/DDBJ databases">
        <authorList>
            <person name="Kucharzyk K."/>
            <person name="Murdoch R.W."/>
            <person name="Higgins S."/>
            <person name="Loffler F."/>
        </authorList>
    </citation>
    <scope>NUCLEOTIDE SEQUENCE</scope>
</reference>
<gene>
    <name evidence="2" type="ORF">SDC9_194011</name>
</gene>